<dbReference type="EMBL" id="JAECZC010000085">
    <property type="protein sequence ID" value="MBH8566085.1"/>
    <property type="molecule type" value="Genomic_DNA"/>
</dbReference>
<keyword evidence="2" id="KW-1185">Reference proteome</keyword>
<feature type="non-terminal residue" evidence="1">
    <location>
        <position position="313"/>
    </location>
</feature>
<proteinExistence type="predicted"/>
<accession>A0A8J7HXE4</accession>
<dbReference type="AlphaFoldDB" id="A0A8J7HXE4"/>
<evidence type="ECO:0000313" key="1">
    <source>
        <dbReference type="EMBL" id="MBH8566085.1"/>
    </source>
</evidence>
<dbReference type="Proteomes" id="UP000632766">
    <property type="component" value="Unassembled WGS sequence"/>
</dbReference>
<gene>
    <name evidence="1" type="ORF">I8748_28675</name>
</gene>
<dbReference type="RefSeq" id="WP_198127860.1">
    <property type="nucleotide sequence ID" value="NZ_JAECZC010000085.1"/>
</dbReference>
<name>A0A8J7HXE4_9NOST</name>
<organism evidence="1 2">
    <name type="scientific">Amazonocrinis nigriterrae CENA67</name>
    <dbReference type="NCBI Taxonomy" id="2794033"/>
    <lineage>
        <taxon>Bacteria</taxon>
        <taxon>Bacillati</taxon>
        <taxon>Cyanobacteriota</taxon>
        <taxon>Cyanophyceae</taxon>
        <taxon>Nostocales</taxon>
        <taxon>Nostocaceae</taxon>
        <taxon>Amazonocrinis</taxon>
        <taxon>Amazonocrinis nigriterrae</taxon>
    </lineage>
</organism>
<reference evidence="1 2" key="1">
    <citation type="journal article" date="2021" name="Int. J. Syst. Evol. Microbiol.">
        <title>Amazonocrinis nigriterrae gen. nov., sp. nov., Atlanticothrix silvestris gen. nov., sp. nov. and Dendronalium phyllosphericum gen. nov., sp. nov., nostocacean cyanobacteria from Brazilian environments.</title>
        <authorList>
            <person name="Alvarenga D.O."/>
            <person name="Andreote A.P.D."/>
            <person name="Branco L.H.Z."/>
            <person name="Delbaje E."/>
            <person name="Cruz R.B."/>
            <person name="Varani A.M."/>
            <person name="Fiore M.F."/>
        </authorList>
    </citation>
    <scope>NUCLEOTIDE SEQUENCE [LARGE SCALE GENOMIC DNA]</scope>
    <source>
        <strain evidence="1 2">CENA67</strain>
    </source>
</reference>
<comment type="caution">
    <text evidence="1">The sequence shown here is derived from an EMBL/GenBank/DDBJ whole genome shotgun (WGS) entry which is preliminary data.</text>
</comment>
<evidence type="ECO:0000313" key="2">
    <source>
        <dbReference type="Proteomes" id="UP000632766"/>
    </source>
</evidence>
<sequence length="313" mass="32106">MNLELTRLEDRLTPANSVPAGEFNWLQATPAGGLSELVWVGTTLTYRTRAGLGWDEEPVVAGSGYASSTYPDRDTVQRASQAAQLAFTADGTAHAFLLAPGFDASLGVGVDGVRHYTRGAGGWALTETIPLGPNPAGPFTPPADNLTAAVGPGGVFHLLAHRTVQQSTIGSVGQGELLYATNKSGAWAAGRALLTGDQGQDVFSSGDRFAPRFLSIAADSQNFAHITYSTGFFSAGSFAAVRSDLGYATNRTGAWVGETVYGPPDGTGDAALGASVAVAPGDVPAVASYFVDRAPTGSPASSQLLYHVRGAGG</sequence>
<protein>
    <submittedName>
        <fullName evidence="1">Uncharacterized protein</fullName>
    </submittedName>
</protein>